<feature type="compositionally biased region" description="Basic and acidic residues" evidence="2">
    <location>
        <begin position="726"/>
        <end position="739"/>
    </location>
</feature>
<dbReference type="AlphaFoldDB" id="A0A9P5H632"/>
<feature type="compositionally biased region" description="Polar residues" evidence="2">
    <location>
        <begin position="890"/>
        <end position="902"/>
    </location>
</feature>
<comment type="caution">
    <text evidence="4">The sequence shown here is derived from an EMBL/GenBank/DDBJ whole genome shotgun (WGS) entry which is preliminary data.</text>
</comment>
<feature type="region of interest" description="Disordered" evidence="2">
    <location>
        <begin position="1"/>
        <end position="54"/>
    </location>
</feature>
<evidence type="ECO:0000313" key="5">
    <source>
        <dbReference type="Proteomes" id="UP000722485"/>
    </source>
</evidence>
<dbReference type="Gene3D" id="3.40.50.2000">
    <property type="entry name" value="Glycogen Phosphorylase B"/>
    <property type="match status" value="3"/>
</dbReference>
<dbReference type="EMBL" id="JAANBB010000108">
    <property type="protein sequence ID" value="KAF7550013.1"/>
    <property type="molecule type" value="Genomic_DNA"/>
</dbReference>
<dbReference type="PANTHER" id="PTHR48050">
    <property type="entry name" value="STEROL 3-BETA-GLUCOSYLTRANSFERASE"/>
    <property type="match status" value="1"/>
</dbReference>
<dbReference type="CDD" id="cd03784">
    <property type="entry name" value="GT1_Gtf-like"/>
    <property type="match status" value="1"/>
</dbReference>
<protein>
    <recommendedName>
        <fullName evidence="3">Glycosyltransferase family 28 N-terminal domain-containing protein</fullName>
    </recommendedName>
</protein>
<feature type="region of interest" description="Disordered" evidence="2">
    <location>
        <begin position="472"/>
        <end position="547"/>
    </location>
</feature>
<feature type="region of interest" description="Disordered" evidence="2">
    <location>
        <begin position="887"/>
        <end position="913"/>
    </location>
</feature>
<evidence type="ECO:0000313" key="4">
    <source>
        <dbReference type="EMBL" id="KAF7550013.1"/>
    </source>
</evidence>
<reference evidence="4" key="1">
    <citation type="submission" date="2020-03" db="EMBL/GenBank/DDBJ databases">
        <title>Draft Genome Sequence of Cylindrodendrum hubeiense.</title>
        <authorList>
            <person name="Buettner E."/>
            <person name="Kellner H."/>
        </authorList>
    </citation>
    <scope>NUCLEOTIDE SEQUENCE</scope>
    <source>
        <strain evidence="4">IHI 201604</strain>
    </source>
</reference>
<dbReference type="GO" id="GO:0005975">
    <property type="term" value="P:carbohydrate metabolic process"/>
    <property type="evidence" value="ECO:0007669"/>
    <property type="project" value="InterPro"/>
</dbReference>
<sequence length="994" mass="108929">MSIAEEKPLMARQQALQEQASRTADSEPLITDGFQLPDLGMDDSQPPPYGDHHDHVQFSQPGFEAGAAVRGDGRINININTKNRRLADLLAPTIQNQVSTHTEPNIPFLTPPYVPPSLGGPPGQVPPPRLNLVIQIVGSRGDVQPFVALGKVLKDTYGHRVRIATHPTFQNFIEQNGLEFFSIGGDPTELMAFMVKYPGLMPGFDAITSGEVSKRRRGIEEILMGCWRSCIEGGNGLGPAQTLAKSEPLDAKGDLFIAHAIIANPPSFAHIHIAEKLGIPLHMMFPSPALIPKPNDWGRNIDISGFFFLNLASAYTPDPQLEAFLRSGPPPVYIGFGSIVVDDPNAMTRMIFKAIEMSRTRALVSKGWGGLGADEIGLPDNIFMLGNVPHDWLFEHVSCVVHHGGAGTTAAGIKADFSGIGMAIADMPREIFKGIKMATQSKTTQPQLQAQLQPTKPTEQLVLLSHEGDLMTPFVQEPSSSSDHPPSEPRIGTSHSDMSQLSPDASPKFSGSISPRRLNLQRPASQSSKKNIPQASSPNRSRFDAAAGTGRGVGRIVSIGIRSPMNFSLGAAKGFRNIPRLYHDDLIRPIEKVTDLGSGIKVASKGLGYGVFDGVTGLVIQPWKGAEKDGAQGLVKGAQGLVKGLGKGIGGFFMKPAAAYTMQGVHAEINKFFTRNVQNHIISSRTIQGLREAQMATPDERSDVIKRWNNSKFDLKNHYVLKRRQARAEKRPERRRAVSDSEGAGLEAPKAGWLQTKRTLFENRKRLQTHMDSWKKGYVDMEVPEYSEGTSTSRITKLEVESSIQDSIHEASWGNAEDDRAVDATIREHIKAARYRAQSTGSVGTSTKDMSIFDDEGYQIADEEYQDLIEEAIRQSLLAHNHLSYDAGSVESNSLDPTTLPRSRSEIGDESDAELQRAIDESLNFPSAALLHTDEMEELLHAIIASKEISQQELSELTEEEIVMQYVKKQSLAEEEYLQQQMNDGENNMESNGR</sequence>
<evidence type="ECO:0000256" key="2">
    <source>
        <dbReference type="SAM" id="MobiDB-lite"/>
    </source>
</evidence>
<evidence type="ECO:0000256" key="1">
    <source>
        <dbReference type="ARBA" id="ARBA00022679"/>
    </source>
</evidence>
<dbReference type="SUPFAM" id="SSF53756">
    <property type="entry name" value="UDP-Glycosyltransferase/glycogen phosphorylase"/>
    <property type="match status" value="1"/>
</dbReference>
<feature type="compositionally biased region" description="Polar residues" evidence="2">
    <location>
        <begin position="14"/>
        <end position="23"/>
    </location>
</feature>
<evidence type="ECO:0000259" key="3">
    <source>
        <dbReference type="Pfam" id="PF03033"/>
    </source>
</evidence>
<keyword evidence="5" id="KW-1185">Reference proteome</keyword>
<feature type="compositionally biased region" description="Polar residues" evidence="2">
    <location>
        <begin position="522"/>
        <end position="540"/>
    </location>
</feature>
<dbReference type="PANTHER" id="PTHR48050:SF13">
    <property type="entry name" value="STEROL 3-BETA-GLUCOSYLTRANSFERASE UGT80A2"/>
    <property type="match status" value="1"/>
</dbReference>
<dbReference type="OrthoDB" id="5835829at2759"/>
<dbReference type="InterPro" id="IPR002213">
    <property type="entry name" value="UDP_glucos_trans"/>
</dbReference>
<dbReference type="FunFam" id="3.40.50.2000:FF:000268">
    <property type="entry name" value="Glycosyltransferase family 1 protein"/>
    <property type="match status" value="1"/>
</dbReference>
<feature type="compositionally biased region" description="Polar residues" evidence="2">
    <location>
        <begin position="493"/>
        <end position="513"/>
    </location>
</feature>
<proteinExistence type="predicted"/>
<dbReference type="Pfam" id="PF03033">
    <property type="entry name" value="Glyco_transf_28"/>
    <property type="match status" value="1"/>
</dbReference>
<feature type="region of interest" description="Disordered" evidence="2">
    <location>
        <begin position="724"/>
        <end position="746"/>
    </location>
</feature>
<dbReference type="GO" id="GO:0016906">
    <property type="term" value="F:sterol 3-beta-glucosyltransferase activity"/>
    <property type="evidence" value="ECO:0007669"/>
    <property type="project" value="UniProtKB-ARBA"/>
</dbReference>
<dbReference type="FunFam" id="3.40.50.2000:FF:000009">
    <property type="entry name" value="Sterol 3-beta-glucosyltransferase UGT80A2"/>
    <property type="match status" value="1"/>
</dbReference>
<feature type="domain" description="Glycosyltransferase family 28 N-terminal" evidence="3">
    <location>
        <begin position="133"/>
        <end position="288"/>
    </location>
</feature>
<organism evidence="4 5">
    <name type="scientific">Cylindrodendrum hubeiense</name>
    <dbReference type="NCBI Taxonomy" id="595255"/>
    <lineage>
        <taxon>Eukaryota</taxon>
        <taxon>Fungi</taxon>
        <taxon>Dikarya</taxon>
        <taxon>Ascomycota</taxon>
        <taxon>Pezizomycotina</taxon>
        <taxon>Sordariomycetes</taxon>
        <taxon>Hypocreomycetidae</taxon>
        <taxon>Hypocreales</taxon>
        <taxon>Nectriaceae</taxon>
        <taxon>Cylindrodendrum</taxon>
    </lineage>
</organism>
<accession>A0A9P5H632</accession>
<name>A0A9P5H632_9HYPO</name>
<dbReference type="Proteomes" id="UP000722485">
    <property type="component" value="Unassembled WGS sequence"/>
</dbReference>
<keyword evidence="1" id="KW-0808">Transferase</keyword>
<dbReference type="InterPro" id="IPR004276">
    <property type="entry name" value="GlycoTrans_28_N"/>
</dbReference>
<gene>
    <name evidence="4" type="ORF">G7Z17_g6002</name>
</gene>
<dbReference type="InterPro" id="IPR050426">
    <property type="entry name" value="Glycosyltransferase_28"/>
</dbReference>